<evidence type="ECO:0000313" key="12">
    <source>
        <dbReference type="Proteomes" id="UP000052245"/>
    </source>
</evidence>
<reference evidence="11 12" key="1">
    <citation type="submission" date="2015-11" db="EMBL/GenBank/DDBJ databases">
        <authorList>
            <consortium name="Pathogen Informatics"/>
        </authorList>
    </citation>
    <scope>NUCLEOTIDE SEQUENCE [LARGE SCALE GENOMIC DNA]</scope>
    <source>
        <strain evidence="8 11">006A-0059</strain>
        <strain evidence="9 12">007A-0283</strain>
    </source>
</reference>
<accession>A0A0S4T022</accession>
<dbReference type="RefSeq" id="WP_059426685.1">
    <property type="nucleotide sequence ID" value="NZ_CP040464.1"/>
</dbReference>
<keyword evidence="2" id="KW-0145">Chemotaxis</keyword>
<dbReference type="SMART" id="SM00448">
    <property type="entry name" value="REC"/>
    <property type="match status" value="1"/>
</dbReference>
<dbReference type="InterPro" id="IPR050595">
    <property type="entry name" value="Bact_response_regulator"/>
</dbReference>
<dbReference type="EC" id="3.1.4.52" evidence="9"/>
<keyword evidence="11" id="KW-1185">Reference proteome</keyword>
<dbReference type="Pfam" id="PF00072">
    <property type="entry name" value="Response_reg"/>
    <property type="match status" value="1"/>
</dbReference>
<evidence type="ECO:0000313" key="8">
    <source>
        <dbReference type="EMBL" id="CUU88650.1"/>
    </source>
</evidence>
<comment type="cofactor">
    <cofactor evidence="1">
        <name>Mg(2+)</name>
        <dbReference type="ChEBI" id="CHEBI:18420"/>
    </cofactor>
</comment>
<evidence type="ECO:0000313" key="9">
    <source>
        <dbReference type="EMBL" id="CUU92000.1"/>
    </source>
</evidence>
<dbReference type="EMBL" id="FAVB01000005">
    <property type="protein sequence ID" value="CUU88650.1"/>
    <property type="molecule type" value="Genomic_DNA"/>
</dbReference>
<feature type="domain" description="Response regulatory" evidence="7">
    <location>
        <begin position="5"/>
        <end position="122"/>
    </location>
</feature>
<keyword evidence="4" id="KW-0283">Flagellar rotation</keyword>
<dbReference type="EMBL" id="NIQP01000005">
    <property type="protein sequence ID" value="PPB71595.1"/>
    <property type="molecule type" value="Genomic_DNA"/>
</dbReference>
<dbReference type="EMBL" id="FAVC01000004">
    <property type="protein sequence ID" value="CUU92000.1"/>
    <property type="molecule type" value="Genomic_DNA"/>
</dbReference>
<dbReference type="Proteomes" id="UP000052245">
    <property type="component" value="Unassembled WGS sequence"/>
</dbReference>
<evidence type="ECO:0000259" key="7">
    <source>
        <dbReference type="PROSITE" id="PS50110"/>
    </source>
</evidence>
<dbReference type="GO" id="GO:0000160">
    <property type="term" value="P:phosphorelay signal transduction system"/>
    <property type="evidence" value="ECO:0007669"/>
    <property type="project" value="UniProtKB-KW"/>
</dbReference>
<evidence type="ECO:0000256" key="6">
    <source>
        <dbReference type="PROSITE-ProRule" id="PRU00169"/>
    </source>
</evidence>
<evidence type="ECO:0000256" key="4">
    <source>
        <dbReference type="ARBA" id="ARBA00022779"/>
    </source>
</evidence>
<dbReference type="PROSITE" id="PS50110">
    <property type="entry name" value="RESPONSE_REGULATORY"/>
    <property type="match status" value="1"/>
</dbReference>
<evidence type="ECO:0000256" key="5">
    <source>
        <dbReference type="ARBA" id="ARBA00023012"/>
    </source>
</evidence>
<evidence type="ECO:0000256" key="1">
    <source>
        <dbReference type="ARBA" id="ARBA00001946"/>
    </source>
</evidence>
<dbReference type="InterPro" id="IPR011006">
    <property type="entry name" value="CheY-like_superfamily"/>
</dbReference>
<proteinExistence type="predicted"/>
<keyword evidence="9" id="KW-0378">Hydrolase</keyword>
<keyword evidence="3 6" id="KW-0597">Phosphoprotein</keyword>
<name>A0A2S5J4I2_CAMHY</name>
<protein>
    <submittedName>
        <fullName evidence="9 10">Response regulator</fullName>
        <ecNumber evidence="9">3.1.4.52</ecNumber>
    </submittedName>
</protein>
<feature type="modified residue" description="4-aspartylphosphate" evidence="6">
    <location>
        <position position="57"/>
    </location>
</feature>
<dbReference type="GO" id="GO:0071111">
    <property type="term" value="F:cyclic-guanylate-specific phosphodiesterase activity"/>
    <property type="evidence" value="ECO:0007669"/>
    <property type="project" value="UniProtKB-EC"/>
</dbReference>
<evidence type="ECO:0000256" key="2">
    <source>
        <dbReference type="ARBA" id="ARBA00022500"/>
    </source>
</evidence>
<evidence type="ECO:0000313" key="11">
    <source>
        <dbReference type="Proteomes" id="UP000052237"/>
    </source>
</evidence>
<dbReference type="Gene3D" id="3.40.50.2300">
    <property type="match status" value="1"/>
</dbReference>
<keyword evidence="5" id="KW-0902">Two-component regulatory system</keyword>
<evidence type="ECO:0000256" key="3">
    <source>
        <dbReference type="ARBA" id="ARBA00022553"/>
    </source>
</evidence>
<dbReference type="PANTHER" id="PTHR44591:SF14">
    <property type="entry name" value="PROTEIN PILG"/>
    <property type="match status" value="1"/>
</dbReference>
<comment type="caution">
    <text evidence="9">The sequence shown here is derived from an EMBL/GenBank/DDBJ whole genome shotgun (WGS) entry which is preliminary data.</text>
</comment>
<evidence type="ECO:0000313" key="10">
    <source>
        <dbReference type="EMBL" id="PPB71595.1"/>
    </source>
</evidence>
<sequence>MKKINVLIIDDDPVSLKLFELILERNPNVSRILKATNGLDGLSILEKRFDTNLIILDLNMPIMNGIEFLINIQTIKYLSTIPIIATSTDDTLKTAALEQGAYDFLLKPVHIKDVDEKVSDILNLIF</sequence>
<dbReference type="Proteomes" id="UP000052237">
    <property type="component" value="Unassembled WGS sequence"/>
</dbReference>
<dbReference type="PANTHER" id="PTHR44591">
    <property type="entry name" value="STRESS RESPONSE REGULATOR PROTEIN 1"/>
    <property type="match status" value="1"/>
</dbReference>
<evidence type="ECO:0000313" key="13">
    <source>
        <dbReference type="Proteomes" id="UP000239685"/>
    </source>
</evidence>
<accession>A0A2S5J4I2</accession>
<dbReference type="GO" id="GO:0097588">
    <property type="term" value="P:archaeal or bacterial-type flagellum-dependent cell motility"/>
    <property type="evidence" value="ECO:0007669"/>
    <property type="project" value="UniProtKB-KW"/>
</dbReference>
<gene>
    <name evidence="9" type="primary">rpfG</name>
    <name evidence="10" type="ORF">CDQ78_06360</name>
    <name evidence="8" type="ORF">ERS686654_01908</name>
    <name evidence="9" type="ORF">ERS739223_01834</name>
</gene>
<dbReference type="SUPFAM" id="SSF52172">
    <property type="entry name" value="CheY-like"/>
    <property type="match status" value="1"/>
</dbReference>
<dbReference type="Proteomes" id="UP000239685">
    <property type="component" value="Unassembled WGS sequence"/>
</dbReference>
<organism evidence="9 12">
    <name type="scientific">Campylobacter hyointestinalis subsp. hyointestinalis</name>
    <dbReference type="NCBI Taxonomy" id="91352"/>
    <lineage>
        <taxon>Bacteria</taxon>
        <taxon>Pseudomonadati</taxon>
        <taxon>Campylobacterota</taxon>
        <taxon>Epsilonproteobacteria</taxon>
        <taxon>Campylobacterales</taxon>
        <taxon>Campylobacteraceae</taxon>
        <taxon>Campylobacter</taxon>
    </lineage>
</organism>
<reference evidence="10 13" key="2">
    <citation type="submission" date="2017-06" db="EMBL/GenBank/DDBJ databases">
        <title>Updating the genomic taxonomy and epidemiology of Campylobacter hyointestinalis; discovery in New Zealand farmed ruminants.</title>
        <authorList>
            <person name="Wilkinson D.A."/>
            <person name="Fayaz A."/>
            <person name="Biggs P.J."/>
            <person name="Midwinter A.C."/>
        </authorList>
    </citation>
    <scope>NUCLEOTIDE SEQUENCE [LARGE SCALE GENOMIC DNA]</scope>
    <source>
        <strain evidence="10 13">S1614a</strain>
    </source>
</reference>
<dbReference type="InterPro" id="IPR001789">
    <property type="entry name" value="Sig_transdc_resp-reg_receiver"/>
</dbReference>
<dbReference type="AlphaFoldDB" id="A0A2S5J4I2"/>
<dbReference type="GO" id="GO:0006935">
    <property type="term" value="P:chemotaxis"/>
    <property type="evidence" value="ECO:0007669"/>
    <property type="project" value="UniProtKB-KW"/>
</dbReference>